<evidence type="ECO:0000256" key="4">
    <source>
        <dbReference type="PROSITE-ProRule" id="PRU00335"/>
    </source>
</evidence>
<dbReference type="PANTHER" id="PTHR47506">
    <property type="entry name" value="TRANSCRIPTIONAL REGULATORY PROTEIN"/>
    <property type="match status" value="1"/>
</dbReference>
<evidence type="ECO:0000313" key="6">
    <source>
        <dbReference type="EMBL" id="GAA2043334.1"/>
    </source>
</evidence>
<dbReference type="InterPro" id="IPR009057">
    <property type="entry name" value="Homeodomain-like_sf"/>
</dbReference>
<feature type="domain" description="HTH tetR-type" evidence="5">
    <location>
        <begin position="59"/>
        <end position="119"/>
    </location>
</feature>
<keyword evidence="7" id="KW-1185">Reference proteome</keyword>
<keyword evidence="1" id="KW-0805">Transcription regulation</keyword>
<keyword evidence="3" id="KW-0804">Transcription</keyword>
<evidence type="ECO:0000259" key="5">
    <source>
        <dbReference type="PROSITE" id="PS50977"/>
    </source>
</evidence>
<dbReference type="EMBL" id="BAAAQN010000035">
    <property type="protein sequence ID" value="GAA2043334.1"/>
    <property type="molecule type" value="Genomic_DNA"/>
</dbReference>
<evidence type="ECO:0000313" key="7">
    <source>
        <dbReference type="Proteomes" id="UP001500751"/>
    </source>
</evidence>
<dbReference type="SUPFAM" id="SSF48498">
    <property type="entry name" value="Tetracyclin repressor-like, C-terminal domain"/>
    <property type="match status" value="1"/>
</dbReference>
<name>A0ABP5GCV2_9ACTN</name>
<dbReference type="Gene3D" id="1.10.357.10">
    <property type="entry name" value="Tetracycline Repressor, domain 2"/>
    <property type="match status" value="1"/>
</dbReference>
<protein>
    <submittedName>
        <fullName evidence="6">TetR/AcrR family transcriptional regulator</fullName>
    </submittedName>
</protein>
<dbReference type="PROSITE" id="PS50977">
    <property type="entry name" value="HTH_TETR_2"/>
    <property type="match status" value="1"/>
</dbReference>
<dbReference type="InterPro" id="IPR011075">
    <property type="entry name" value="TetR_C"/>
</dbReference>
<gene>
    <name evidence="6" type="ORF">GCM10009839_53120</name>
</gene>
<keyword evidence="2 4" id="KW-0238">DNA-binding</keyword>
<evidence type="ECO:0000256" key="1">
    <source>
        <dbReference type="ARBA" id="ARBA00023015"/>
    </source>
</evidence>
<evidence type="ECO:0000256" key="3">
    <source>
        <dbReference type="ARBA" id="ARBA00023163"/>
    </source>
</evidence>
<feature type="DNA-binding region" description="H-T-H motif" evidence="4">
    <location>
        <begin position="82"/>
        <end position="101"/>
    </location>
</feature>
<accession>A0ABP5GCV2</accession>
<dbReference type="Proteomes" id="UP001500751">
    <property type="component" value="Unassembled WGS sequence"/>
</dbReference>
<dbReference type="PANTHER" id="PTHR47506:SF6">
    <property type="entry name" value="HTH-TYPE TRANSCRIPTIONAL REPRESSOR NEMR"/>
    <property type="match status" value="1"/>
</dbReference>
<dbReference type="Gene3D" id="1.10.10.60">
    <property type="entry name" value="Homeodomain-like"/>
    <property type="match status" value="1"/>
</dbReference>
<dbReference type="InterPro" id="IPR001647">
    <property type="entry name" value="HTH_TetR"/>
</dbReference>
<evidence type="ECO:0000256" key="2">
    <source>
        <dbReference type="ARBA" id="ARBA00023125"/>
    </source>
</evidence>
<dbReference type="SUPFAM" id="SSF46689">
    <property type="entry name" value="Homeodomain-like"/>
    <property type="match status" value="1"/>
</dbReference>
<dbReference type="Pfam" id="PF16925">
    <property type="entry name" value="TetR_C_13"/>
    <property type="match status" value="1"/>
</dbReference>
<organism evidence="6 7">
    <name type="scientific">Catenulispora yoronensis</name>
    <dbReference type="NCBI Taxonomy" id="450799"/>
    <lineage>
        <taxon>Bacteria</taxon>
        <taxon>Bacillati</taxon>
        <taxon>Actinomycetota</taxon>
        <taxon>Actinomycetes</taxon>
        <taxon>Catenulisporales</taxon>
        <taxon>Catenulisporaceae</taxon>
        <taxon>Catenulispora</taxon>
    </lineage>
</organism>
<proteinExistence type="predicted"/>
<comment type="caution">
    <text evidence="6">The sequence shown here is derived from an EMBL/GenBank/DDBJ whole genome shotgun (WGS) entry which is preliminary data.</text>
</comment>
<dbReference type="Pfam" id="PF00440">
    <property type="entry name" value="TetR_N"/>
    <property type="match status" value="1"/>
</dbReference>
<dbReference type="PRINTS" id="PR00455">
    <property type="entry name" value="HTHTETR"/>
</dbReference>
<reference evidence="7" key="1">
    <citation type="journal article" date="2019" name="Int. J. Syst. Evol. Microbiol.">
        <title>The Global Catalogue of Microorganisms (GCM) 10K type strain sequencing project: providing services to taxonomists for standard genome sequencing and annotation.</title>
        <authorList>
            <consortium name="The Broad Institute Genomics Platform"/>
            <consortium name="The Broad Institute Genome Sequencing Center for Infectious Disease"/>
            <person name="Wu L."/>
            <person name="Ma J."/>
        </authorList>
    </citation>
    <scope>NUCLEOTIDE SEQUENCE [LARGE SCALE GENOMIC DNA]</scope>
    <source>
        <strain evidence="7">JCM 16014</strain>
    </source>
</reference>
<sequence>MPTVAGFDATCPSLKGSGFEVEGGAGIGAGLRAADRATAKRAIAYSERSCYFETVSKGEETRKTVLEAAVDAAASGGLASLTIGSLAERTGMSKSGLFAHFKSKEALQVQVLEFAGEAFVQDVILPALAAPRGEKRITVLFESWLRVSRDGRAECLFTSAAWEYDDQPGPVRDRLIRMYLDFNDSVCQMFRTGIAEGFFAESADPEQFAHDLHGIMLIHFQAHHLLGDAKAEERARHAFARLIDSNR</sequence>
<dbReference type="InterPro" id="IPR036271">
    <property type="entry name" value="Tet_transcr_reg_TetR-rel_C_sf"/>
</dbReference>